<dbReference type="Proteomes" id="UP000238296">
    <property type="component" value="Unassembled WGS sequence"/>
</dbReference>
<dbReference type="AlphaFoldDB" id="A0A2S8BKX2"/>
<sequence>MNLLWPGDQRAGALMTDAALLAAMVAVESAWLTALAEAGVVPPVCAGADLACLVGPRDAELAAGAGGRREPGPRG</sequence>
<organism evidence="1 2">
    <name type="scientific">Mycobacterium talmoniae</name>
    <dbReference type="NCBI Taxonomy" id="1858794"/>
    <lineage>
        <taxon>Bacteria</taxon>
        <taxon>Bacillati</taxon>
        <taxon>Actinomycetota</taxon>
        <taxon>Actinomycetes</taxon>
        <taxon>Mycobacteriales</taxon>
        <taxon>Mycobacteriaceae</taxon>
        <taxon>Mycobacterium</taxon>
    </lineage>
</organism>
<proteinExistence type="predicted"/>
<protein>
    <submittedName>
        <fullName evidence="1">Uncharacterized protein</fullName>
    </submittedName>
</protein>
<evidence type="ECO:0000313" key="2">
    <source>
        <dbReference type="Proteomes" id="UP000238296"/>
    </source>
</evidence>
<evidence type="ECO:0000313" key="1">
    <source>
        <dbReference type="EMBL" id="PQM47320.1"/>
    </source>
</evidence>
<gene>
    <name evidence="1" type="ORF">C1Y40_02494</name>
</gene>
<dbReference type="InterPro" id="IPR024083">
    <property type="entry name" value="Fumarase/histidase_N"/>
</dbReference>
<name>A0A2S8BKX2_9MYCO</name>
<reference evidence="1 2" key="1">
    <citation type="journal article" date="2017" name="Int. J. Syst. Evol. Microbiol.">
        <title>Mycobacterium talmoniae sp. nov., a slowly growing mycobacterium isolated from human respiratory samples.</title>
        <authorList>
            <person name="Davidson R.M."/>
            <person name="DeGroote M.A."/>
            <person name="Marola J.L."/>
            <person name="Buss S."/>
            <person name="Jones V."/>
            <person name="McNeil M.R."/>
            <person name="Freifeld A.G."/>
            <person name="Elaine Epperson L."/>
            <person name="Hasan N.A."/>
            <person name="Jackson M."/>
            <person name="Iwen P.C."/>
            <person name="Salfinger M."/>
            <person name="Strong M."/>
        </authorList>
    </citation>
    <scope>NUCLEOTIDE SEQUENCE [LARGE SCALE GENOMIC DNA]</scope>
    <source>
        <strain evidence="1 2">ATCC BAA-2683</strain>
    </source>
</reference>
<dbReference type="EMBL" id="PPEA01000356">
    <property type="protein sequence ID" value="PQM47320.1"/>
    <property type="molecule type" value="Genomic_DNA"/>
</dbReference>
<dbReference type="Gene3D" id="1.10.275.10">
    <property type="entry name" value="Fumarase/aspartase (N-terminal domain)"/>
    <property type="match status" value="1"/>
</dbReference>
<comment type="caution">
    <text evidence="1">The sequence shown here is derived from an EMBL/GenBank/DDBJ whole genome shotgun (WGS) entry which is preliminary data.</text>
</comment>
<accession>A0A2S8BKX2</accession>